<evidence type="ECO:0000256" key="2">
    <source>
        <dbReference type="ARBA" id="ARBA00009262"/>
    </source>
</evidence>
<keyword evidence="5" id="KW-0677">Repeat</keyword>
<dbReference type="GO" id="GO:0016787">
    <property type="term" value="F:hydrolase activity"/>
    <property type="evidence" value="ECO:0007669"/>
    <property type="project" value="UniProtKB-KW"/>
</dbReference>
<protein>
    <recommendedName>
        <fullName evidence="10">VLRF1 domain-containing protein</fullName>
    </recommendedName>
</protein>
<dbReference type="Pfam" id="PF18826">
    <property type="entry name" value="bVLRF1"/>
    <property type="match status" value="1"/>
</dbReference>
<evidence type="ECO:0000256" key="4">
    <source>
        <dbReference type="ARBA" id="ARBA00022722"/>
    </source>
</evidence>
<keyword evidence="9" id="KW-0175">Coiled coil</keyword>
<dbReference type="PROSITE" id="PS52044">
    <property type="entry name" value="VLRF1"/>
    <property type="match status" value="1"/>
</dbReference>
<dbReference type="AlphaFoldDB" id="A1ZWR4"/>
<evidence type="ECO:0000256" key="7">
    <source>
        <dbReference type="ARBA" id="ARBA00022801"/>
    </source>
</evidence>
<evidence type="ECO:0000256" key="5">
    <source>
        <dbReference type="ARBA" id="ARBA00022737"/>
    </source>
</evidence>
<dbReference type="InterPro" id="IPR047139">
    <property type="entry name" value="ANKZ1/VMS1"/>
</dbReference>
<dbReference type="GO" id="GO:0005737">
    <property type="term" value="C:cytoplasm"/>
    <property type="evidence" value="ECO:0007669"/>
    <property type="project" value="UniProtKB-SubCell"/>
</dbReference>
<dbReference type="PANTHER" id="PTHR16036:SF2">
    <property type="entry name" value="TRNA ENDONUCLEASE ANKZF1"/>
    <property type="match status" value="1"/>
</dbReference>
<dbReference type="eggNOG" id="ENOG502ZM41">
    <property type="taxonomic scope" value="Bacteria"/>
</dbReference>
<evidence type="ECO:0000256" key="9">
    <source>
        <dbReference type="ARBA" id="ARBA00023054"/>
    </source>
</evidence>
<organism evidence="11 12">
    <name type="scientific">Microscilla marina ATCC 23134</name>
    <dbReference type="NCBI Taxonomy" id="313606"/>
    <lineage>
        <taxon>Bacteria</taxon>
        <taxon>Pseudomonadati</taxon>
        <taxon>Bacteroidota</taxon>
        <taxon>Cytophagia</taxon>
        <taxon>Cytophagales</taxon>
        <taxon>Microscillaceae</taxon>
        <taxon>Microscilla</taxon>
    </lineage>
</organism>
<keyword evidence="6" id="KW-0255">Endonuclease</keyword>
<evidence type="ECO:0000256" key="6">
    <source>
        <dbReference type="ARBA" id="ARBA00022759"/>
    </source>
</evidence>
<dbReference type="InterPro" id="IPR041175">
    <property type="entry name" value="VLRF1/Vms1"/>
</dbReference>
<dbReference type="PANTHER" id="PTHR16036">
    <property type="entry name" value="ANKYRIN REPEAT AND ZINC FINGER DOMAIN-CONTAINING PROTEIN 1"/>
    <property type="match status" value="1"/>
</dbReference>
<name>A1ZWR4_MICM2</name>
<reference evidence="11 12" key="1">
    <citation type="submission" date="2007-01" db="EMBL/GenBank/DDBJ databases">
        <authorList>
            <person name="Haygood M."/>
            <person name="Podell S."/>
            <person name="Anderson C."/>
            <person name="Hopkinson B."/>
            <person name="Roe K."/>
            <person name="Barbeau K."/>
            <person name="Gaasterland T."/>
            <person name="Ferriera S."/>
            <person name="Johnson J."/>
            <person name="Kravitz S."/>
            <person name="Beeson K."/>
            <person name="Sutton G."/>
            <person name="Rogers Y.-H."/>
            <person name="Friedman R."/>
            <person name="Frazier M."/>
            <person name="Venter J.C."/>
        </authorList>
    </citation>
    <scope>NUCLEOTIDE SEQUENCE [LARGE SCALE GENOMIC DNA]</scope>
    <source>
        <strain evidence="11 12">ATCC 23134</strain>
    </source>
</reference>
<evidence type="ECO:0000256" key="3">
    <source>
        <dbReference type="ARBA" id="ARBA00022490"/>
    </source>
</evidence>
<accession>A1ZWR4</accession>
<evidence type="ECO:0000256" key="1">
    <source>
        <dbReference type="ARBA" id="ARBA00004496"/>
    </source>
</evidence>
<keyword evidence="3" id="KW-0963">Cytoplasm</keyword>
<keyword evidence="8" id="KW-0040">ANK repeat</keyword>
<evidence type="ECO:0000256" key="8">
    <source>
        <dbReference type="ARBA" id="ARBA00023043"/>
    </source>
</evidence>
<evidence type="ECO:0000313" key="11">
    <source>
        <dbReference type="EMBL" id="EAY25196.1"/>
    </source>
</evidence>
<proteinExistence type="inferred from homology"/>
<dbReference type="GO" id="GO:0036503">
    <property type="term" value="P:ERAD pathway"/>
    <property type="evidence" value="ECO:0007669"/>
    <property type="project" value="TreeGrafter"/>
</dbReference>
<sequence length="250" mass="29456">MELTNDKPHQLNYDQAYQFFDYLLTERDDLNLQLNVKKNALMALDNHFDPIFEFRFPLPYPAINENTLGEAETPQTYFEKVSTTIPNYLMLLIQAGNAALGYFEEGEMTNHKVIRKYMVRKKQGKFQGNHLKTKGKSKYGSRVRLQNTVDFFEDINQKITDWEVTDDAERIIYAASVTLWNMLFDSKVNSPFDKTDPRLRKVPKDVHIPTYEELLRINRFAHQGFVHIFQEIDLEAFFEGLLPQDNDEDW</sequence>
<dbReference type="RefSeq" id="WP_002703322.1">
    <property type="nucleotide sequence ID" value="NZ_AAWS01000053.1"/>
</dbReference>
<feature type="domain" description="VLRF1" evidence="10">
    <location>
        <begin position="84"/>
        <end position="224"/>
    </location>
</feature>
<dbReference type="GO" id="GO:0004519">
    <property type="term" value="F:endonuclease activity"/>
    <property type="evidence" value="ECO:0007669"/>
    <property type="project" value="UniProtKB-KW"/>
</dbReference>
<comment type="caution">
    <text evidence="11">The sequence shown here is derived from an EMBL/GenBank/DDBJ whole genome shotgun (WGS) entry which is preliminary data.</text>
</comment>
<gene>
    <name evidence="11" type="ORF">M23134_06792</name>
</gene>
<comment type="similarity">
    <text evidence="2">Belongs to the ANKZF1/VMS1 family.</text>
</comment>
<keyword evidence="12" id="KW-1185">Reference proteome</keyword>
<evidence type="ECO:0000313" key="12">
    <source>
        <dbReference type="Proteomes" id="UP000004095"/>
    </source>
</evidence>
<keyword evidence="7" id="KW-0378">Hydrolase</keyword>
<evidence type="ECO:0000259" key="10">
    <source>
        <dbReference type="PROSITE" id="PS52044"/>
    </source>
</evidence>
<dbReference type="Proteomes" id="UP000004095">
    <property type="component" value="Unassembled WGS sequence"/>
</dbReference>
<dbReference type="EMBL" id="AAWS01000053">
    <property type="protein sequence ID" value="EAY25196.1"/>
    <property type="molecule type" value="Genomic_DNA"/>
</dbReference>
<comment type="subcellular location">
    <subcellularLocation>
        <location evidence="1">Cytoplasm</location>
    </subcellularLocation>
</comment>
<keyword evidence="4" id="KW-0540">Nuclease</keyword>
<dbReference type="OrthoDB" id="850705at2"/>